<feature type="compositionally biased region" description="Polar residues" evidence="1">
    <location>
        <begin position="36"/>
        <end position="45"/>
    </location>
</feature>
<reference evidence="2" key="1">
    <citation type="journal article" date="2020" name="Fungal Divers.">
        <title>Resolving the Mortierellaceae phylogeny through synthesis of multi-gene phylogenetics and phylogenomics.</title>
        <authorList>
            <person name="Vandepol N."/>
            <person name="Liber J."/>
            <person name="Desiro A."/>
            <person name="Na H."/>
            <person name="Kennedy M."/>
            <person name="Barry K."/>
            <person name="Grigoriev I.V."/>
            <person name="Miller A.N."/>
            <person name="O'Donnell K."/>
            <person name="Stajich J.E."/>
            <person name="Bonito G."/>
        </authorList>
    </citation>
    <scope>NUCLEOTIDE SEQUENCE</scope>
    <source>
        <strain evidence="2">BC1065</strain>
    </source>
</reference>
<dbReference type="InterPro" id="IPR002083">
    <property type="entry name" value="MATH/TRAF_dom"/>
</dbReference>
<dbReference type="InterPro" id="IPR008974">
    <property type="entry name" value="TRAF-like"/>
</dbReference>
<evidence type="ECO:0000313" key="3">
    <source>
        <dbReference type="Proteomes" id="UP000807716"/>
    </source>
</evidence>
<dbReference type="EMBL" id="JAAAJB010000154">
    <property type="protein sequence ID" value="KAG0263860.1"/>
    <property type="molecule type" value="Genomic_DNA"/>
</dbReference>
<dbReference type="Proteomes" id="UP000807716">
    <property type="component" value="Unassembled WGS sequence"/>
</dbReference>
<comment type="caution">
    <text evidence="2">The sequence shown here is derived from an EMBL/GenBank/DDBJ whole genome shotgun (WGS) entry which is preliminary data.</text>
</comment>
<organism evidence="2 3">
    <name type="scientific">Actinomortierella ambigua</name>
    <dbReference type="NCBI Taxonomy" id="1343610"/>
    <lineage>
        <taxon>Eukaryota</taxon>
        <taxon>Fungi</taxon>
        <taxon>Fungi incertae sedis</taxon>
        <taxon>Mucoromycota</taxon>
        <taxon>Mortierellomycotina</taxon>
        <taxon>Mortierellomycetes</taxon>
        <taxon>Mortierellales</taxon>
        <taxon>Mortierellaceae</taxon>
        <taxon>Actinomortierella</taxon>
    </lineage>
</organism>
<dbReference type="SUPFAM" id="SSF49599">
    <property type="entry name" value="TRAF domain-like"/>
    <property type="match status" value="1"/>
</dbReference>
<gene>
    <name evidence="2" type="ORF">DFQ27_001581</name>
</gene>
<evidence type="ECO:0000313" key="2">
    <source>
        <dbReference type="EMBL" id="KAG0263860.1"/>
    </source>
</evidence>
<protein>
    <submittedName>
        <fullName evidence="2">Uncharacterized protein</fullName>
    </submittedName>
</protein>
<keyword evidence="3" id="KW-1185">Reference proteome</keyword>
<feature type="compositionally biased region" description="Acidic residues" evidence="1">
    <location>
        <begin position="157"/>
        <end position="167"/>
    </location>
</feature>
<proteinExistence type="predicted"/>
<feature type="region of interest" description="Disordered" evidence="1">
    <location>
        <begin position="140"/>
        <end position="167"/>
    </location>
</feature>
<feature type="region of interest" description="Disordered" evidence="1">
    <location>
        <begin position="24"/>
        <end position="53"/>
    </location>
</feature>
<sequence>MNRQDSLESGLSFAEHLLMATPTPIPISRPRGSHTGGSPATSPQSIGKRFSHSHSLHAQTPSSFQASSVVDASALTAAFASHVDVDSVIQEEIVAHRGLSHSTPFGYFWNVGKLSEFTFSDRFVRSNVFDIPERPCLFPSENNSLDGSVPDSPKLEDQDDDCSPVFDDQDTQVVDSLSVNDKRIHKHHHHHTTGLHDDSPSGVNSSWRLRLYPHGRGDRYRESDHIGLYLHLDYPTLAKMSPTEFTPSSGRRLSWAGRATADRYRVSLFLATTEGTVIVRKDFIETFSGTGPSPGLGFPRFASRKSVEDAVRMFSEAEEDFVETDLIVGALFQHEPIVA</sequence>
<dbReference type="CDD" id="cd00121">
    <property type="entry name" value="MATH"/>
    <property type="match status" value="1"/>
</dbReference>
<name>A0A9P6QA50_9FUNG</name>
<dbReference type="OrthoDB" id="2438079at2759"/>
<evidence type="ECO:0000256" key="1">
    <source>
        <dbReference type="SAM" id="MobiDB-lite"/>
    </source>
</evidence>
<accession>A0A9P6QA50</accession>
<dbReference type="AlphaFoldDB" id="A0A9P6QA50"/>
<dbReference type="Gene3D" id="2.60.210.10">
    <property type="entry name" value="Apoptosis, Tumor Necrosis Factor Receptor Associated Protein 2, Chain A"/>
    <property type="match status" value="1"/>
</dbReference>